<dbReference type="STRING" id="282197.SAMN04488517_101163"/>
<keyword evidence="1" id="KW-0812">Transmembrane</keyword>
<dbReference type="EMBL" id="CXPG01000009">
    <property type="protein sequence ID" value="CTQ31496.1"/>
    <property type="molecule type" value="Genomic_DNA"/>
</dbReference>
<keyword evidence="1" id="KW-0472">Membrane</keyword>
<feature type="transmembrane region" description="Helical" evidence="1">
    <location>
        <begin position="6"/>
        <end position="25"/>
    </location>
</feature>
<sequence length="92" mass="10342">MSVFSAFVVFAMVWAMVFLIGLQVGQDTQGDRGERVPGTPLSSPAEFRLWRRVFWATVISLVIWGALVWFILSGIVTIEDLRRWTGGPTLDI</sequence>
<gene>
    <name evidence="2" type="ORF">JAN5088_00254</name>
</gene>
<name>A0A0M6XK20_9RHOB</name>
<feature type="transmembrane region" description="Helical" evidence="1">
    <location>
        <begin position="53"/>
        <end position="78"/>
    </location>
</feature>
<proteinExistence type="predicted"/>
<dbReference type="AlphaFoldDB" id="A0A0M6XK20"/>
<organism evidence="2 3">
    <name type="scientific">Jannaschia rubra</name>
    <dbReference type="NCBI Taxonomy" id="282197"/>
    <lineage>
        <taxon>Bacteria</taxon>
        <taxon>Pseudomonadati</taxon>
        <taxon>Pseudomonadota</taxon>
        <taxon>Alphaproteobacteria</taxon>
        <taxon>Rhodobacterales</taxon>
        <taxon>Roseobacteraceae</taxon>
        <taxon>Jannaschia</taxon>
    </lineage>
</organism>
<evidence type="ECO:0000313" key="3">
    <source>
        <dbReference type="Proteomes" id="UP000048908"/>
    </source>
</evidence>
<accession>A0A0M6XK20</accession>
<dbReference type="RefSeq" id="WP_055680977.1">
    <property type="nucleotide sequence ID" value="NZ_CANMUL010000003.1"/>
</dbReference>
<dbReference type="Proteomes" id="UP000048908">
    <property type="component" value="Unassembled WGS sequence"/>
</dbReference>
<dbReference type="Pfam" id="PF07330">
    <property type="entry name" value="DUF1467"/>
    <property type="match status" value="1"/>
</dbReference>
<keyword evidence="1" id="KW-1133">Transmembrane helix</keyword>
<reference evidence="2 3" key="1">
    <citation type="submission" date="2015-07" db="EMBL/GenBank/DDBJ databases">
        <authorList>
            <person name="Noorani M."/>
        </authorList>
    </citation>
    <scope>NUCLEOTIDE SEQUENCE [LARGE SCALE GENOMIC DNA]</scope>
    <source>
        <strain evidence="2 3">CECT 5088</strain>
    </source>
</reference>
<protein>
    <submittedName>
        <fullName evidence="2">Putative secreted protein</fullName>
    </submittedName>
</protein>
<keyword evidence="3" id="KW-1185">Reference proteome</keyword>
<dbReference type="InterPro" id="IPR009935">
    <property type="entry name" value="DUF1467"/>
</dbReference>
<evidence type="ECO:0000256" key="1">
    <source>
        <dbReference type="SAM" id="Phobius"/>
    </source>
</evidence>
<evidence type="ECO:0000313" key="2">
    <source>
        <dbReference type="EMBL" id="CTQ31496.1"/>
    </source>
</evidence>
<dbReference type="OrthoDB" id="9804637at2"/>